<sequence>MGPRPTRGPPRYEAGRCDCRRYGGPRPLSQVFADAEDLTDPA</sequence>
<name>F3N9N8_9ACTN</name>
<accession>F3N9N8</accession>
<evidence type="ECO:0000313" key="3">
    <source>
        <dbReference type="Proteomes" id="UP000003022"/>
    </source>
</evidence>
<evidence type="ECO:0000313" key="2">
    <source>
        <dbReference type="EMBL" id="EGG49732.1"/>
    </source>
</evidence>
<gene>
    <name evidence="2" type="ORF">SGM_0072</name>
</gene>
<organism evidence="2 3">
    <name type="scientific">Streptomyces griseoaurantiacus M045</name>
    <dbReference type="NCBI Taxonomy" id="996637"/>
    <lineage>
        <taxon>Bacteria</taxon>
        <taxon>Bacillati</taxon>
        <taxon>Actinomycetota</taxon>
        <taxon>Actinomycetes</taxon>
        <taxon>Kitasatosporales</taxon>
        <taxon>Streptomycetaceae</taxon>
        <taxon>Streptomyces</taxon>
        <taxon>Streptomyces aurantiacus group</taxon>
    </lineage>
</organism>
<evidence type="ECO:0000256" key="1">
    <source>
        <dbReference type="SAM" id="MobiDB-lite"/>
    </source>
</evidence>
<dbReference type="Proteomes" id="UP000003022">
    <property type="component" value="Unassembled WGS sequence"/>
</dbReference>
<keyword evidence="3" id="KW-1185">Reference proteome</keyword>
<protein>
    <submittedName>
        <fullName evidence="2">Uncharacterized protein</fullName>
    </submittedName>
</protein>
<proteinExistence type="predicted"/>
<comment type="caution">
    <text evidence="2">The sequence shown here is derived from an EMBL/GenBank/DDBJ whole genome shotgun (WGS) entry which is preliminary data.</text>
</comment>
<dbReference type="EMBL" id="AEYX01000001">
    <property type="protein sequence ID" value="EGG49732.1"/>
    <property type="molecule type" value="Genomic_DNA"/>
</dbReference>
<feature type="region of interest" description="Disordered" evidence="1">
    <location>
        <begin position="1"/>
        <end position="42"/>
    </location>
</feature>
<dbReference type="AlphaFoldDB" id="F3N9N8"/>
<reference evidence="2 3" key="1">
    <citation type="journal article" date="2011" name="J. Bacteriol.">
        <title>Draft genome sequence of the marine bacterium Streptomyces griseoaurantiacus M045, which produces novel manumycin-type antibiotics with a pABA core component.</title>
        <authorList>
            <person name="Li F."/>
            <person name="Jiang P."/>
            <person name="Zheng H."/>
            <person name="Wang S."/>
            <person name="Zhao G."/>
            <person name="Qin S."/>
            <person name="Liu Z."/>
        </authorList>
    </citation>
    <scope>NUCLEOTIDE SEQUENCE [LARGE SCALE GENOMIC DNA]</scope>
    <source>
        <strain evidence="2 3">M045</strain>
    </source>
</reference>